<dbReference type="OrthoDB" id="5239630at2759"/>
<comment type="caution">
    <text evidence="2">The sequence shown here is derived from an EMBL/GenBank/DDBJ whole genome shotgun (WGS) entry which is preliminary data.</text>
</comment>
<dbReference type="EMBL" id="MVGC01000061">
    <property type="protein sequence ID" value="RJE25021.1"/>
    <property type="molecule type" value="Genomic_DNA"/>
</dbReference>
<dbReference type="Pfam" id="PF09495">
    <property type="entry name" value="DUF2462"/>
    <property type="match status" value="1"/>
</dbReference>
<keyword evidence="3" id="KW-1185">Reference proteome</keyword>
<name>A0A3A3A6N5_9EURO</name>
<feature type="region of interest" description="Disordered" evidence="1">
    <location>
        <begin position="1"/>
        <end position="40"/>
    </location>
</feature>
<reference evidence="3" key="1">
    <citation type="submission" date="2017-02" db="EMBL/GenBank/DDBJ databases">
        <authorList>
            <person name="Tafer H."/>
            <person name="Lopandic K."/>
        </authorList>
    </citation>
    <scope>NUCLEOTIDE SEQUENCE [LARGE SCALE GENOMIC DNA]</scope>
    <source>
        <strain evidence="3">CBS 366.77</strain>
    </source>
</reference>
<evidence type="ECO:0000256" key="1">
    <source>
        <dbReference type="SAM" id="MobiDB-lite"/>
    </source>
</evidence>
<organism evidence="2 3">
    <name type="scientific">Aspergillus sclerotialis</name>
    <dbReference type="NCBI Taxonomy" id="2070753"/>
    <lineage>
        <taxon>Eukaryota</taxon>
        <taxon>Fungi</taxon>
        <taxon>Dikarya</taxon>
        <taxon>Ascomycota</taxon>
        <taxon>Pezizomycotina</taxon>
        <taxon>Eurotiomycetes</taxon>
        <taxon>Eurotiomycetidae</taxon>
        <taxon>Eurotiales</taxon>
        <taxon>Aspergillaceae</taxon>
        <taxon>Aspergillus</taxon>
        <taxon>Aspergillus subgen. Polypaecilum</taxon>
    </lineage>
</organism>
<proteinExistence type="predicted"/>
<evidence type="ECO:0000313" key="2">
    <source>
        <dbReference type="EMBL" id="RJE25021.1"/>
    </source>
</evidence>
<dbReference type="Proteomes" id="UP000266188">
    <property type="component" value="Unassembled WGS sequence"/>
</dbReference>
<sequence length="79" mass="8724">MAQGLLKKSKPASQSTSKRPSALGPKKGQGSITPKKAKLLKQHKMNKVRFVCYAMVIGNSDKGAENIKRIDREDRAESR</sequence>
<gene>
    <name evidence="2" type="ORF">PHISCL_02672</name>
</gene>
<accession>A0A3A3A6N5</accession>
<evidence type="ECO:0000313" key="3">
    <source>
        <dbReference type="Proteomes" id="UP000266188"/>
    </source>
</evidence>
<dbReference type="AlphaFoldDB" id="A0A3A3A6N5"/>
<protein>
    <submittedName>
        <fullName evidence="2">Uncharacterized protein</fullName>
    </submittedName>
</protein>
<dbReference type="InterPro" id="IPR019034">
    <property type="entry name" value="UPF0390"/>
</dbReference>